<dbReference type="RefSeq" id="WP_012172867.1">
    <property type="nucleotide sequence ID" value="NC_009937.1"/>
</dbReference>
<organism evidence="1 2">
    <name type="scientific">Azorhizobium caulinodans (strain ATCC 43989 / DSM 5975 / JCM 20966 / LMG 6465 / NBRC 14845 / NCIMB 13405 / ORS 571)</name>
    <dbReference type="NCBI Taxonomy" id="438753"/>
    <lineage>
        <taxon>Bacteria</taxon>
        <taxon>Pseudomonadati</taxon>
        <taxon>Pseudomonadota</taxon>
        <taxon>Alphaproteobacteria</taxon>
        <taxon>Hyphomicrobiales</taxon>
        <taxon>Xanthobacteraceae</taxon>
        <taxon>Azorhizobium</taxon>
    </lineage>
</organism>
<sequence>MAPPLTVSVPHKLGREEAVRRLQQGTSLLREKFGNQVQILEETWVDSNLDFRIAAMGQQASGKIEVADDQVNLAVELPYLLHLAGTKIKEMVQKQGALLLEKK</sequence>
<proteinExistence type="predicted"/>
<evidence type="ECO:0000313" key="2">
    <source>
        <dbReference type="Proteomes" id="UP000000270"/>
    </source>
</evidence>
<dbReference type="InterPro" id="IPR013433">
    <property type="entry name" value="PHA_gran_rgn"/>
</dbReference>
<reference evidence="1 2" key="6">
    <citation type="journal article" date="2011" name="Appl. Environ. Microbiol.">
        <title>Involvement of the azorhizobial chromosome partition gene (parA) in the onset of bacteroid differentiation during Sesbania rostrata stem nodule development.</title>
        <authorList>
            <person name="Liu CT."/>
            <person name="Lee KB."/>
            <person name="Wang YS."/>
            <person name="Peng MH."/>
            <person name="Lee KT."/>
            <person name="Suzuki S."/>
            <person name="Suzuki T."/>
            <person name="Oyaizu H."/>
        </authorList>
    </citation>
    <scope>NUCLEOTIDE SEQUENCE [LARGE SCALE GENOMIC DNA]</scope>
    <source>
        <strain evidence="2">ATCC 43989 / DSM 5975 / JCM 20966 / LMG 6465 / NBRC 14845 / NCIMB 13405 / ORS 571</strain>
    </source>
</reference>
<reference evidence="1 2" key="4">
    <citation type="journal article" date="2009" name="Appl. Environ. Microbiol.">
        <title>Comparative genome-wide transcriptional profiling of Azorhizobium caulinodans ORS571 grown under free-living and symbiotic conditions.</title>
        <authorList>
            <person name="Tsukada S."/>
            <person name="Aono T."/>
            <person name="Akiba N."/>
            <person name="Lee KB."/>
            <person name="Liu CT."/>
            <person name="Toyazaki H."/>
            <person name="Oyaizu H."/>
        </authorList>
    </citation>
    <scope>NUCLEOTIDE SEQUENCE [LARGE SCALE GENOMIC DNA]</scope>
    <source>
        <strain evidence="2">ATCC 43989 / DSM 5975 / JCM 20966 / LMG 6465 / NBRC 14845 / NCIMB 13405 / ORS 571</strain>
    </source>
</reference>
<dbReference type="Proteomes" id="UP000000270">
    <property type="component" value="Chromosome"/>
</dbReference>
<gene>
    <name evidence="1" type="ordered locus">AZC_4347</name>
</gene>
<reference evidence="1 2" key="1">
    <citation type="journal article" date="2007" name="Appl. Environ. Microbiol.">
        <title>Rhizobial factors required for stem nodule maturation and maintenance in Sesbania rostrata-Azorhizobium caulinodans ORS571 symbiosis.</title>
        <authorList>
            <person name="Suzuki S."/>
            <person name="Aono T."/>
            <person name="Lee KB."/>
            <person name="Suzuki T."/>
            <person name="Liu CT."/>
            <person name="Miwa H."/>
            <person name="Wakao S."/>
            <person name="Iki T."/>
            <person name="Oyaizu H."/>
        </authorList>
    </citation>
    <scope>NUCLEOTIDE SEQUENCE [LARGE SCALE GENOMIC DNA]</scope>
    <source>
        <strain evidence="2">ATCC 43989 / DSM 5975 / JCM 20966 / LMG 6465 / NBRC 14845 / NCIMB 13405 / ORS 571</strain>
    </source>
</reference>
<reference evidence="1 2" key="5">
    <citation type="journal article" date="2010" name="Appl. Environ. Microbiol.">
        <title>phrR-like gene praR of Azorhizobium caulinodans ORS571 is essential for symbiosis with Sesbania rostrata and is involved in expression of reb genes.</title>
        <authorList>
            <person name="Akiba N."/>
            <person name="Aono T."/>
            <person name="Toyazaki H."/>
            <person name="Sato S."/>
            <person name="Oyaizu H."/>
        </authorList>
    </citation>
    <scope>NUCLEOTIDE SEQUENCE [LARGE SCALE GENOMIC DNA]</scope>
    <source>
        <strain evidence="2">ATCC 43989 / DSM 5975 / JCM 20966 / LMG 6465 / NBRC 14845 / NCIMB 13405 / ORS 571</strain>
    </source>
</reference>
<evidence type="ECO:0000313" key="1">
    <source>
        <dbReference type="EMBL" id="BAF90345.1"/>
    </source>
</evidence>
<name>A8HVR1_AZOC5</name>
<dbReference type="eggNOG" id="ENOG503342I">
    <property type="taxonomic scope" value="Bacteria"/>
</dbReference>
<accession>A8HVR1</accession>
<protein>
    <recommendedName>
        <fullName evidence="3">Polyhydroxyalkanoic acid system protein</fullName>
    </recommendedName>
</protein>
<reference evidence="1 2" key="3">
    <citation type="journal article" date="2008" name="BMC Genomics">
        <title>The genome of the versatile nitrogen fixer Azorhizobium caulinodans ORS571.</title>
        <authorList>
            <person name="Lee KB."/>
            <person name="Backer P.D."/>
            <person name="Aono T."/>
            <person name="Liu CT."/>
            <person name="Suzuki S."/>
            <person name="Suzuki T."/>
            <person name="Kaneko T."/>
            <person name="Yamada M."/>
            <person name="Tabata S."/>
            <person name="Kupfer D.M."/>
            <person name="Najar F.Z."/>
            <person name="Wiley G.B."/>
            <person name="Roe B."/>
            <person name="Binnewies T.T."/>
            <person name="Ussery D.W."/>
            <person name="D'Haeze W."/>
            <person name="Herder J.D."/>
            <person name="Gevers D."/>
            <person name="Vereecke D."/>
            <person name="Holsters M."/>
            <person name="Oyaizu H."/>
        </authorList>
    </citation>
    <scope>NUCLEOTIDE SEQUENCE [LARGE SCALE GENOMIC DNA]</scope>
    <source>
        <strain evidence="2">ATCC 43989 / DSM 5975 / JCM 20966 / LMG 6465 / NBRC 14845 / NCIMB 13405 / ORS 571</strain>
    </source>
</reference>
<evidence type="ECO:0008006" key="3">
    <source>
        <dbReference type="Google" id="ProtNLM"/>
    </source>
</evidence>
<dbReference type="KEGG" id="azc:AZC_4347"/>
<reference evidence="2" key="2">
    <citation type="submission" date="2007-04" db="EMBL/GenBank/DDBJ databases">
        <title>Complete genome sequence of the nitrogen-fixing bacterium Azorhizobium caulinodans ORS571.</title>
        <authorList>
            <person name="Lee K.B."/>
            <person name="Backer P.D."/>
            <person name="Aono T."/>
            <person name="Liu C.T."/>
            <person name="Suzuki S."/>
            <person name="Suzuki T."/>
            <person name="Kaneko T."/>
            <person name="Yamada M."/>
            <person name="Tabata S."/>
            <person name="Kupfer D.M."/>
            <person name="Najar F.Z."/>
            <person name="Wiley G.B."/>
            <person name="Roe B."/>
            <person name="Binnewies T."/>
            <person name="Ussery D."/>
            <person name="Vereecke D."/>
            <person name="Gevers D."/>
            <person name="Holsters M."/>
            <person name="Oyaizu H."/>
        </authorList>
    </citation>
    <scope>NUCLEOTIDE SEQUENCE [LARGE SCALE GENOMIC DNA]</scope>
    <source>
        <strain evidence="2">ATCC 43989 / DSM 5975 / JCM 20966 / LMG 6465 / NBRC 14845 / NCIMB 13405 / ORS 571</strain>
    </source>
</reference>
<dbReference type="HOGENOM" id="CLU_150610_0_0_5"/>
<keyword evidence="2" id="KW-1185">Reference proteome</keyword>
<dbReference type="AlphaFoldDB" id="A8HVR1"/>
<dbReference type="Pfam" id="PF09650">
    <property type="entry name" value="PHA_gran_rgn"/>
    <property type="match status" value="1"/>
</dbReference>
<dbReference type="EMBL" id="AP009384">
    <property type="protein sequence ID" value="BAF90345.1"/>
    <property type="molecule type" value="Genomic_DNA"/>
</dbReference>